<evidence type="ECO:0000313" key="7">
    <source>
        <dbReference type="Proteomes" id="UP000196531"/>
    </source>
</evidence>
<evidence type="ECO:0008006" key="8">
    <source>
        <dbReference type="Google" id="ProtNLM"/>
    </source>
</evidence>
<dbReference type="InterPro" id="IPR032808">
    <property type="entry name" value="DoxX"/>
</dbReference>
<feature type="transmembrane region" description="Helical" evidence="5">
    <location>
        <begin position="40"/>
        <end position="62"/>
    </location>
</feature>
<organism evidence="6 7">
    <name type="scientific">Halobacteriovorax marinus</name>
    <dbReference type="NCBI Taxonomy" id="97084"/>
    <lineage>
        <taxon>Bacteria</taxon>
        <taxon>Pseudomonadati</taxon>
        <taxon>Bdellovibrionota</taxon>
        <taxon>Bacteriovoracia</taxon>
        <taxon>Bacteriovoracales</taxon>
        <taxon>Halobacteriovoraceae</taxon>
        <taxon>Halobacteriovorax</taxon>
    </lineage>
</organism>
<comment type="caution">
    <text evidence="6">The sequence shown here is derived from an EMBL/GenBank/DDBJ whole genome shotgun (WGS) entry which is preliminary data.</text>
</comment>
<evidence type="ECO:0000256" key="2">
    <source>
        <dbReference type="ARBA" id="ARBA00022692"/>
    </source>
</evidence>
<comment type="subcellular location">
    <subcellularLocation>
        <location evidence="1">Membrane</location>
        <topology evidence="1">Multi-pass membrane protein</topology>
    </subcellularLocation>
</comment>
<feature type="transmembrane region" description="Helical" evidence="5">
    <location>
        <begin position="7"/>
        <end position="28"/>
    </location>
</feature>
<keyword evidence="3 5" id="KW-1133">Transmembrane helix</keyword>
<dbReference type="AlphaFoldDB" id="A0A1Y5FE76"/>
<dbReference type="Pfam" id="PF13564">
    <property type="entry name" value="DoxX_2"/>
    <property type="match status" value="1"/>
</dbReference>
<reference evidence="7" key="1">
    <citation type="journal article" date="2017" name="Proc. Natl. Acad. Sci. U.S.A.">
        <title>Simulation of Deepwater Horizon oil plume reveals substrate specialization within a complex community of hydrocarbon-degraders.</title>
        <authorList>
            <person name="Hu P."/>
            <person name="Dubinsky E.A."/>
            <person name="Probst A.J."/>
            <person name="Wang J."/>
            <person name="Sieber C.M.K."/>
            <person name="Tom L.M."/>
            <person name="Gardinali P."/>
            <person name="Banfield J.F."/>
            <person name="Atlas R.M."/>
            <person name="Andersen G.L."/>
        </authorList>
    </citation>
    <scope>NUCLEOTIDE SEQUENCE [LARGE SCALE GENOMIC DNA]</scope>
</reference>
<evidence type="ECO:0000256" key="4">
    <source>
        <dbReference type="ARBA" id="ARBA00023136"/>
    </source>
</evidence>
<protein>
    <recommendedName>
        <fullName evidence="8">DoxX-like family protein</fullName>
    </recommendedName>
</protein>
<evidence type="ECO:0000256" key="3">
    <source>
        <dbReference type="ARBA" id="ARBA00022989"/>
    </source>
</evidence>
<gene>
    <name evidence="6" type="ORF">A9Q84_11235</name>
</gene>
<evidence type="ECO:0000256" key="1">
    <source>
        <dbReference type="ARBA" id="ARBA00004141"/>
    </source>
</evidence>
<name>A0A1Y5FE76_9BACT</name>
<evidence type="ECO:0000256" key="5">
    <source>
        <dbReference type="SAM" id="Phobius"/>
    </source>
</evidence>
<keyword evidence="4 5" id="KW-0472">Membrane</keyword>
<keyword evidence="2 5" id="KW-0812">Transmembrane</keyword>
<feature type="transmembrane region" description="Helical" evidence="5">
    <location>
        <begin position="97"/>
        <end position="113"/>
    </location>
</feature>
<proteinExistence type="predicted"/>
<sequence length="118" mass="13122">MNKVKVGYFASTGLLSLMLSMSVGMYFIKHSEISAVFVKLGYPANMVYPLAVAKILGIIAIWSRKSKTLVEFSYAGFFYTFLLAFYAHVSIGDGQEVGALVALVLLTISYFTQKKHYK</sequence>
<feature type="transmembrane region" description="Helical" evidence="5">
    <location>
        <begin position="74"/>
        <end position="91"/>
    </location>
</feature>
<dbReference type="EMBL" id="MAAO01000006">
    <property type="protein sequence ID" value="OUR96902.1"/>
    <property type="molecule type" value="Genomic_DNA"/>
</dbReference>
<evidence type="ECO:0000313" key="6">
    <source>
        <dbReference type="EMBL" id="OUR96902.1"/>
    </source>
</evidence>
<dbReference type="GO" id="GO:0016020">
    <property type="term" value="C:membrane"/>
    <property type="evidence" value="ECO:0007669"/>
    <property type="project" value="UniProtKB-SubCell"/>
</dbReference>
<dbReference type="Proteomes" id="UP000196531">
    <property type="component" value="Unassembled WGS sequence"/>
</dbReference>
<accession>A0A1Y5FE76</accession>